<proteinExistence type="predicted"/>
<reference evidence="1 2" key="1">
    <citation type="submission" date="2024-09" db="EMBL/GenBank/DDBJ databases">
        <authorList>
            <person name="Salinas-Garcia M.A."/>
            <person name="Prieme A."/>
        </authorList>
    </citation>
    <scope>NUCLEOTIDE SEQUENCE [LARGE SCALE GENOMIC DNA]</scope>
    <source>
        <strain evidence="1 2">DSM 21081</strain>
    </source>
</reference>
<evidence type="ECO:0000313" key="2">
    <source>
        <dbReference type="Proteomes" id="UP001575652"/>
    </source>
</evidence>
<sequence length="123" mass="12920">MSNAPEPPVVSSPMPGNRETVERLRRYLPDAIVASLAGTQDPAQVTRWARGTAPPPEASIERLRFALDTADKMASGMSVTIAASWLVTANAQLGGVLPVRAIREGRLGDVADACSAFLDGYAG</sequence>
<organism evidence="1 2">
    <name type="scientific">Arthrobacter halodurans</name>
    <dbReference type="NCBI Taxonomy" id="516699"/>
    <lineage>
        <taxon>Bacteria</taxon>
        <taxon>Bacillati</taxon>
        <taxon>Actinomycetota</taxon>
        <taxon>Actinomycetes</taxon>
        <taxon>Micrococcales</taxon>
        <taxon>Micrococcaceae</taxon>
        <taxon>Arthrobacter</taxon>
    </lineage>
</organism>
<dbReference type="Proteomes" id="UP001575652">
    <property type="component" value="Unassembled WGS sequence"/>
</dbReference>
<dbReference type="RefSeq" id="WP_373972885.1">
    <property type="nucleotide sequence ID" value="NZ_JBHDLJ010000013.1"/>
</dbReference>
<keyword evidence="2" id="KW-1185">Reference proteome</keyword>
<dbReference type="EMBL" id="JBHDLJ010000013">
    <property type="protein sequence ID" value="MFB0835709.1"/>
    <property type="molecule type" value="Genomic_DNA"/>
</dbReference>
<evidence type="ECO:0008006" key="3">
    <source>
        <dbReference type="Google" id="ProtNLM"/>
    </source>
</evidence>
<protein>
    <recommendedName>
        <fullName evidence="3">Antitoxin Xre/MbcA/ParS-like toxin-binding domain-containing protein</fullName>
    </recommendedName>
</protein>
<comment type="caution">
    <text evidence="1">The sequence shown here is derived from an EMBL/GenBank/DDBJ whole genome shotgun (WGS) entry which is preliminary data.</text>
</comment>
<evidence type="ECO:0000313" key="1">
    <source>
        <dbReference type="EMBL" id="MFB0835709.1"/>
    </source>
</evidence>
<accession>A0ABV4UPX5</accession>
<gene>
    <name evidence="1" type="ORF">ACETWP_14045</name>
</gene>
<name>A0ABV4UPX5_9MICC</name>